<dbReference type="Pfam" id="PF03101">
    <property type="entry name" value="FAR1"/>
    <property type="match status" value="1"/>
</dbReference>
<gene>
    <name evidence="2" type="ORF">CHRIB12_LOCUS8978</name>
</gene>
<feature type="domain" description="FAR1" evidence="1">
    <location>
        <begin position="30"/>
        <end position="134"/>
    </location>
</feature>
<evidence type="ECO:0000313" key="2">
    <source>
        <dbReference type="EMBL" id="CAB5362196.1"/>
    </source>
</evidence>
<proteinExistence type="predicted"/>
<sequence length="191" mass="22459">MTKDLTSPQTYQPQVGDNFKNHDEFVNKIKSYARNLGFVIRLGKVEYVNTTKNKNTKEQENITKKLRKRTLLCSRAGCSEPKEYILDNENSNIKERNRKSQRCNCSFYIRASLDSSNGLWYIINMNLTHNHQMVDEYHRFFMSNERNIPDDVKQRIALLRRAGVDVPTIRAILKEEFGDCVTWILIIIHKD</sequence>
<dbReference type="AlphaFoldDB" id="A0A916E652"/>
<evidence type="ECO:0000259" key="1">
    <source>
        <dbReference type="Pfam" id="PF03101"/>
    </source>
</evidence>
<accession>A0A916E652</accession>
<dbReference type="Proteomes" id="UP000684084">
    <property type="component" value="Unassembled WGS sequence"/>
</dbReference>
<comment type="caution">
    <text evidence="2">The sequence shown here is derived from an EMBL/GenBank/DDBJ whole genome shotgun (WGS) entry which is preliminary data.</text>
</comment>
<organism evidence="2 3">
    <name type="scientific">Rhizophagus irregularis</name>
    <dbReference type="NCBI Taxonomy" id="588596"/>
    <lineage>
        <taxon>Eukaryota</taxon>
        <taxon>Fungi</taxon>
        <taxon>Fungi incertae sedis</taxon>
        <taxon>Mucoromycota</taxon>
        <taxon>Glomeromycotina</taxon>
        <taxon>Glomeromycetes</taxon>
        <taxon>Glomerales</taxon>
        <taxon>Glomeraceae</taxon>
        <taxon>Rhizophagus</taxon>
    </lineage>
</organism>
<dbReference type="PANTHER" id="PTHR47718">
    <property type="entry name" value="OS01G0519700 PROTEIN"/>
    <property type="match status" value="1"/>
</dbReference>
<dbReference type="OrthoDB" id="680064at2759"/>
<dbReference type="InterPro" id="IPR004330">
    <property type="entry name" value="FAR1_DNA_bnd_dom"/>
</dbReference>
<reference evidence="2" key="1">
    <citation type="submission" date="2020-05" db="EMBL/GenBank/DDBJ databases">
        <authorList>
            <person name="Rincon C."/>
            <person name="Sanders R I."/>
            <person name="Robbins C."/>
            <person name="Chaturvedi A."/>
        </authorList>
    </citation>
    <scope>NUCLEOTIDE SEQUENCE</scope>
    <source>
        <strain evidence="2">CHB12</strain>
    </source>
</reference>
<dbReference type="PANTHER" id="PTHR47718:SF13">
    <property type="entry name" value="OS09G0290500 PROTEIN"/>
    <property type="match status" value="1"/>
</dbReference>
<evidence type="ECO:0000313" key="3">
    <source>
        <dbReference type="Proteomes" id="UP000684084"/>
    </source>
</evidence>
<name>A0A916E652_9GLOM</name>
<protein>
    <recommendedName>
        <fullName evidence="1">FAR1 domain-containing protein</fullName>
    </recommendedName>
</protein>
<dbReference type="EMBL" id="CAGKOT010000017">
    <property type="protein sequence ID" value="CAB5362196.1"/>
    <property type="molecule type" value="Genomic_DNA"/>
</dbReference>